<dbReference type="PANTHER" id="PTHR31636">
    <property type="entry name" value="OSJNBA0084A10.13 PROTEIN-RELATED"/>
    <property type="match status" value="1"/>
</dbReference>
<proteinExistence type="inferred from homology"/>
<comment type="caution">
    <text evidence="5">The sequence shown here is derived from an EMBL/GenBank/DDBJ whole genome shotgun (WGS) entry which is preliminary data.</text>
</comment>
<dbReference type="Pfam" id="PF03514">
    <property type="entry name" value="GRAS"/>
    <property type="match status" value="1"/>
</dbReference>
<dbReference type="AlphaFoldDB" id="A0AAV9AEI6"/>
<feature type="region of interest" description="Leucine repeat II (LRII)" evidence="3">
    <location>
        <begin position="524"/>
        <end position="556"/>
    </location>
</feature>
<evidence type="ECO:0000313" key="6">
    <source>
        <dbReference type="Proteomes" id="UP001179952"/>
    </source>
</evidence>
<evidence type="ECO:0000256" key="1">
    <source>
        <dbReference type="ARBA" id="ARBA00023015"/>
    </source>
</evidence>
<comment type="caution">
    <text evidence="3">Lacks conserved residue(s) required for the propagation of feature annotation.</text>
</comment>
<dbReference type="Proteomes" id="UP001179952">
    <property type="component" value="Unassembled WGS sequence"/>
</dbReference>
<dbReference type="PROSITE" id="PS50985">
    <property type="entry name" value="GRAS"/>
    <property type="match status" value="1"/>
</dbReference>
<organism evidence="5 6">
    <name type="scientific">Acorus gramineus</name>
    <name type="common">Dwarf sweet flag</name>
    <dbReference type="NCBI Taxonomy" id="55184"/>
    <lineage>
        <taxon>Eukaryota</taxon>
        <taxon>Viridiplantae</taxon>
        <taxon>Streptophyta</taxon>
        <taxon>Embryophyta</taxon>
        <taxon>Tracheophyta</taxon>
        <taxon>Spermatophyta</taxon>
        <taxon>Magnoliopsida</taxon>
        <taxon>Liliopsida</taxon>
        <taxon>Acoraceae</taxon>
        <taxon>Acorus</taxon>
    </lineage>
</organism>
<sequence>MIGMPFRFEGKGVLEAVVAAAAKAAEGEAEQKWKEGTTGEPTSVLDTRRSPSPPTSSSTLSSSLGGGGGGDSGIGVAAVHQKWAAAEGGGGSGRKDNEWGLEPIPAGLEIGGCGGGGGGGGAAEDCWESLLTASGSSSPCHDPAYLRYFLQEMEAHPQQQYLLSLAGSSAVHDFDVAGGGAGFGGLVEPGFAFEPPPAAVAPPPINNPPLSGFPMMNAAAKFPNNPAVFPPLQIPPGMFFQEGLAATVEEKPPPPPPPQLFMNPQQAHPCQNPAFFLPFPCTPQEQLPPPKRHHVMDPPPLPQQQLPQDVFLRRKPQEAPQRPAMKPKAAMATVGVGGGTIDENQQHQQQQIVVNQLYKAAELVETGNSPSARGILARLNQQLSFSSNNNHHHHLGKPLLRAALLFKDALLRLIDSPSPKDAFSCSAASLTPMEVFLKISADKAFSEISPVTQFSTFTANQAILDELSGSYRIHVLDFDVGIGGQWASFLQELSLRRTNSVVSLRITVFASPSSSHPHPLELALTKESLAHFAGDLGILFEFTAVNLDSFNPTTLGVSPEEVVVVNLPAGPSMGPPILRFVKQMHPRIVVSVDHGSVGGGGSGGGGEYPFSHHFLHTLQSNVALLDSIHAAGADPEAVHRIEAFLVRPRIEAAVAAAGGGRRLGDGQQQLHWRSQFASAGFVPVALSNFTEAQAECLVKRFQVRGFHVEKPNASSLVLCWQRAELVSFSAWRC</sequence>
<evidence type="ECO:0000256" key="4">
    <source>
        <dbReference type="SAM" id="MobiDB-lite"/>
    </source>
</evidence>
<feature type="short sequence motif" description="VHIID" evidence="3">
    <location>
        <begin position="473"/>
        <end position="477"/>
    </location>
</feature>
<feature type="region of interest" description="SAW" evidence="3">
    <location>
        <begin position="655"/>
        <end position="732"/>
    </location>
</feature>
<reference evidence="5" key="2">
    <citation type="submission" date="2023-06" db="EMBL/GenBank/DDBJ databases">
        <authorList>
            <person name="Ma L."/>
            <person name="Liu K.-W."/>
            <person name="Li Z."/>
            <person name="Hsiao Y.-Y."/>
            <person name="Qi Y."/>
            <person name="Fu T."/>
            <person name="Tang G."/>
            <person name="Zhang D."/>
            <person name="Sun W.-H."/>
            <person name="Liu D.-K."/>
            <person name="Li Y."/>
            <person name="Chen G.-Z."/>
            <person name="Liu X.-D."/>
            <person name="Liao X.-Y."/>
            <person name="Jiang Y.-T."/>
            <person name="Yu X."/>
            <person name="Hao Y."/>
            <person name="Huang J."/>
            <person name="Zhao X.-W."/>
            <person name="Ke S."/>
            <person name="Chen Y.-Y."/>
            <person name="Wu W.-L."/>
            <person name="Hsu J.-L."/>
            <person name="Lin Y.-F."/>
            <person name="Huang M.-D."/>
            <person name="Li C.-Y."/>
            <person name="Huang L."/>
            <person name="Wang Z.-W."/>
            <person name="Zhao X."/>
            <person name="Zhong W.-Y."/>
            <person name="Peng D.-H."/>
            <person name="Ahmad S."/>
            <person name="Lan S."/>
            <person name="Zhang J.-S."/>
            <person name="Tsai W.-C."/>
            <person name="Van De Peer Y."/>
            <person name="Liu Z.-J."/>
        </authorList>
    </citation>
    <scope>NUCLEOTIDE SEQUENCE</scope>
    <source>
        <strain evidence="5">SCP</strain>
        <tissue evidence="5">Leaves</tissue>
    </source>
</reference>
<keyword evidence="2" id="KW-0804">Transcription</keyword>
<dbReference type="InterPro" id="IPR005202">
    <property type="entry name" value="TF_GRAS"/>
</dbReference>
<comment type="similarity">
    <text evidence="3">Belongs to the GRAS family.</text>
</comment>
<reference evidence="5" key="1">
    <citation type="journal article" date="2023" name="Nat. Commun.">
        <title>Diploid and tetraploid genomes of Acorus and the evolution of monocots.</title>
        <authorList>
            <person name="Ma L."/>
            <person name="Liu K.W."/>
            <person name="Li Z."/>
            <person name="Hsiao Y.Y."/>
            <person name="Qi Y."/>
            <person name="Fu T."/>
            <person name="Tang G.D."/>
            <person name="Zhang D."/>
            <person name="Sun W.H."/>
            <person name="Liu D.K."/>
            <person name="Li Y."/>
            <person name="Chen G.Z."/>
            <person name="Liu X.D."/>
            <person name="Liao X.Y."/>
            <person name="Jiang Y.T."/>
            <person name="Yu X."/>
            <person name="Hao Y."/>
            <person name="Huang J."/>
            <person name="Zhao X.W."/>
            <person name="Ke S."/>
            <person name="Chen Y.Y."/>
            <person name="Wu W.L."/>
            <person name="Hsu J.L."/>
            <person name="Lin Y.F."/>
            <person name="Huang M.D."/>
            <person name="Li C.Y."/>
            <person name="Huang L."/>
            <person name="Wang Z.W."/>
            <person name="Zhao X."/>
            <person name="Zhong W.Y."/>
            <person name="Peng D.H."/>
            <person name="Ahmad S."/>
            <person name="Lan S."/>
            <person name="Zhang J.S."/>
            <person name="Tsai W.C."/>
            <person name="Van de Peer Y."/>
            <person name="Liu Z.J."/>
        </authorList>
    </citation>
    <scope>NUCLEOTIDE SEQUENCE</scope>
    <source>
        <strain evidence="5">SCP</strain>
    </source>
</reference>
<accession>A0AAV9AEI6</accession>
<name>A0AAV9AEI6_ACOGR</name>
<keyword evidence="1" id="KW-0805">Transcription regulation</keyword>
<feature type="compositionally biased region" description="Basic and acidic residues" evidence="4">
    <location>
        <begin position="25"/>
        <end position="37"/>
    </location>
</feature>
<feature type="region of interest" description="Disordered" evidence="4">
    <location>
        <begin position="25"/>
        <end position="71"/>
    </location>
</feature>
<gene>
    <name evidence="5" type="ORF">QJS04_geneDACA021654</name>
</gene>
<dbReference type="EMBL" id="JAUJYN010000010">
    <property type="protein sequence ID" value="KAK1262533.1"/>
    <property type="molecule type" value="Genomic_DNA"/>
</dbReference>
<protein>
    <submittedName>
        <fullName evidence="5">Scarecrow-like protein 6</fullName>
    </submittedName>
</protein>
<keyword evidence="6" id="KW-1185">Reference proteome</keyword>
<evidence type="ECO:0000313" key="5">
    <source>
        <dbReference type="EMBL" id="KAK1262533.1"/>
    </source>
</evidence>
<evidence type="ECO:0000256" key="3">
    <source>
        <dbReference type="PROSITE-ProRule" id="PRU01191"/>
    </source>
</evidence>
<evidence type="ECO:0000256" key="2">
    <source>
        <dbReference type="ARBA" id="ARBA00023163"/>
    </source>
</evidence>